<evidence type="ECO:0000256" key="2">
    <source>
        <dbReference type="SAM" id="SignalP"/>
    </source>
</evidence>
<dbReference type="InterPro" id="IPR036249">
    <property type="entry name" value="Thioredoxin-like_sf"/>
</dbReference>
<accession>A0A6A6TR29</accession>
<dbReference type="Proteomes" id="UP000799324">
    <property type="component" value="Unassembled WGS sequence"/>
</dbReference>
<protein>
    <recommendedName>
        <fullName evidence="5">Thioredoxin domain-containing protein</fullName>
    </recommendedName>
</protein>
<dbReference type="PANTHER" id="PTHR22699">
    <property type="entry name" value="THIOREDOXIN DOMAIN-CONTAINING PROTEIN 16"/>
    <property type="match status" value="1"/>
</dbReference>
<keyword evidence="4" id="KW-1185">Reference proteome</keyword>
<feature type="region of interest" description="Disordered" evidence="1">
    <location>
        <begin position="366"/>
        <end position="385"/>
    </location>
</feature>
<dbReference type="Pfam" id="PF13848">
    <property type="entry name" value="Thioredoxin_6"/>
    <property type="match status" value="1"/>
</dbReference>
<dbReference type="OrthoDB" id="427280at2759"/>
<name>A0A6A6TR29_9PLEO</name>
<feature type="chain" id="PRO_5025640297" description="Thioredoxin domain-containing protein" evidence="2">
    <location>
        <begin position="23"/>
        <end position="385"/>
    </location>
</feature>
<organism evidence="3 4">
    <name type="scientific">Lophiostoma macrostomum CBS 122681</name>
    <dbReference type="NCBI Taxonomy" id="1314788"/>
    <lineage>
        <taxon>Eukaryota</taxon>
        <taxon>Fungi</taxon>
        <taxon>Dikarya</taxon>
        <taxon>Ascomycota</taxon>
        <taxon>Pezizomycotina</taxon>
        <taxon>Dothideomycetes</taxon>
        <taxon>Pleosporomycetidae</taxon>
        <taxon>Pleosporales</taxon>
        <taxon>Lophiostomataceae</taxon>
        <taxon>Lophiostoma</taxon>
    </lineage>
</organism>
<dbReference type="InterPro" id="IPR040090">
    <property type="entry name" value="TXNDC16"/>
</dbReference>
<dbReference type="CDD" id="cd02961">
    <property type="entry name" value="PDI_a_family"/>
    <property type="match status" value="1"/>
</dbReference>
<evidence type="ECO:0000256" key="1">
    <source>
        <dbReference type="SAM" id="MobiDB-lite"/>
    </source>
</evidence>
<dbReference type="CDD" id="cd02947">
    <property type="entry name" value="TRX_family"/>
    <property type="match status" value="1"/>
</dbReference>
<dbReference type="SUPFAM" id="SSF52833">
    <property type="entry name" value="Thioredoxin-like"/>
    <property type="match status" value="3"/>
</dbReference>
<dbReference type="AlphaFoldDB" id="A0A6A6TR29"/>
<dbReference type="EMBL" id="MU004290">
    <property type="protein sequence ID" value="KAF2662272.1"/>
    <property type="molecule type" value="Genomic_DNA"/>
</dbReference>
<evidence type="ECO:0008006" key="5">
    <source>
        <dbReference type="Google" id="ProtNLM"/>
    </source>
</evidence>
<reference evidence="3" key="1">
    <citation type="journal article" date="2020" name="Stud. Mycol.">
        <title>101 Dothideomycetes genomes: a test case for predicting lifestyles and emergence of pathogens.</title>
        <authorList>
            <person name="Haridas S."/>
            <person name="Albert R."/>
            <person name="Binder M."/>
            <person name="Bloem J."/>
            <person name="Labutti K."/>
            <person name="Salamov A."/>
            <person name="Andreopoulos B."/>
            <person name="Baker S."/>
            <person name="Barry K."/>
            <person name="Bills G."/>
            <person name="Bluhm B."/>
            <person name="Cannon C."/>
            <person name="Castanera R."/>
            <person name="Culley D."/>
            <person name="Daum C."/>
            <person name="Ezra D."/>
            <person name="Gonzalez J."/>
            <person name="Henrissat B."/>
            <person name="Kuo A."/>
            <person name="Liang C."/>
            <person name="Lipzen A."/>
            <person name="Lutzoni F."/>
            <person name="Magnuson J."/>
            <person name="Mondo S."/>
            <person name="Nolan M."/>
            <person name="Ohm R."/>
            <person name="Pangilinan J."/>
            <person name="Park H.-J."/>
            <person name="Ramirez L."/>
            <person name="Alfaro M."/>
            <person name="Sun H."/>
            <person name="Tritt A."/>
            <person name="Yoshinaga Y."/>
            <person name="Zwiers L.-H."/>
            <person name="Turgeon B."/>
            <person name="Goodwin S."/>
            <person name="Spatafora J."/>
            <person name="Crous P."/>
            <person name="Grigoriev I."/>
        </authorList>
    </citation>
    <scope>NUCLEOTIDE SEQUENCE</scope>
    <source>
        <strain evidence="3">CBS 122681</strain>
    </source>
</reference>
<evidence type="ECO:0000313" key="4">
    <source>
        <dbReference type="Proteomes" id="UP000799324"/>
    </source>
</evidence>
<keyword evidence="2" id="KW-0732">Signal</keyword>
<dbReference type="Gene3D" id="3.40.30.10">
    <property type="entry name" value="Glutaredoxin"/>
    <property type="match status" value="3"/>
</dbReference>
<feature type="signal peptide" evidence="2">
    <location>
        <begin position="1"/>
        <end position="22"/>
    </location>
</feature>
<gene>
    <name evidence="3" type="ORF">K491DRAFT_646205</name>
</gene>
<dbReference type="PANTHER" id="PTHR22699:SF1">
    <property type="entry name" value="THIOREDOXIN DOMAIN-CONTAINING PROTEIN 16"/>
    <property type="match status" value="1"/>
</dbReference>
<dbReference type="CDD" id="cd02982">
    <property type="entry name" value="PDI_b'_family"/>
    <property type="match status" value="1"/>
</dbReference>
<proteinExistence type="predicted"/>
<sequence>MRFPPLFLFLLFFLSRPLLSTALLLPQTTHLDVEALYRAHPRLILLFTNPSDASPSLRSFQTVFEKAAGTSSLPFAIVDCEKEGDVCREQDVNAYPAVRLFIGEKEEAEGQLRVVRYRGKKSVSGLRSFAVRYSLPRLSHVSSHTTDELERFKKVDDVVVVAFLRAASGHGDGEQGAMLLETYKEVAEERYTDFVFGYVDDDDVAQKEGVAVPSIVCYKNADGDHKSLAGAFTKEDVEDMLEQCSKDVIGEFQERNMEEYLVKNKLALYIFAANEDEAMTARRELTPLAKKYNQYVKMGVADAYEYGPMAKNFGLGEEKWPAVAVHAPMNDNIFVYRQGKKILAEEAEAMLMTILQGKADNGQVFGEDADDVGDAVESGSDHDEL</sequence>
<evidence type="ECO:0000313" key="3">
    <source>
        <dbReference type="EMBL" id="KAF2662272.1"/>
    </source>
</evidence>